<gene>
    <name evidence="2" type="ORF">JETT_3708</name>
</gene>
<evidence type="ECO:0000256" key="1">
    <source>
        <dbReference type="SAM" id="MobiDB-lite"/>
    </source>
</evidence>
<name>A0A533Q678_9BACT</name>
<evidence type="ECO:0000313" key="2">
    <source>
        <dbReference type="EMBL" id="TLD40025.1"/>
    </source>
</evidence>
<proteinExistence type="predicted"/>
<dbReference type="Proteomes" id="UP000319783">
    <property type="component" value="Unassembled WGS sequence"/>
</dbReference>
<evidence type="ECO:0000313" key="3">
    <source>
        <dbReference type="Proteomes" id="UP000319783"/>
    </source>
</evidence>
<organism evidence="2 3">
    <name type="scientific">Candidatus Jettenia ecosi</name>
    <dbReference type="NCBI Taxonomy" id="2494326"/>
    <lineage>
        <taxon>Bacteria</taxon>
        <taxon>Pseudomonadati</taxon>
        <taxon>Planctomycetota</taxon>
        <taxon>Candidatus Brocadiia</taxon>
        <taxon>Candidatus Brocadiales</taxon>
        <taxon>Candidatus Brocadiaceae</taxon>
        <taxon>Candidatus Jettenia</taxon>
    </lineage>
</organism>
<protein>
    <submittedName>
        <fullName evidence="2">Uncharacterized protein</fullName>
    </submittedName>
</protein>
<comment type="caution">
    <text evidence="2">The sequence shown here is derived from an EMBL/GenBank/DDBJ whole genome shotgun (WGS) entry which is preliminary data.</text>
</comment>
<reference evidence="2 3" key="1">
    <citation type="submission" date="2019-04" db="EMBL/GenBank/DDBJ databases">
        <title>Genome of a novel bacterium Candidatus Jettenia ecosi reconstructed from metagenome of an anammox bioreactor.</title>
        <authorList>
            <person name="Mardanov A.V."/>
            <person name="Beletsky A.V."/>
            <person name="Ravin N.V."/>
            <person name="Botchkova E.A."/>
            <person name="Litti Y.V."/>
            <person name="Nozhevnikova A.N."/>
        </authorList>
    </citation>
    <scope>NUCLEOTIDE SEQUENCE [LARGE SCALE GENOMIC DNA]</scope>
    <source>
        <strain evidence="2">J2</strain>
    </source>
</reference>
<feature type="region of interest" description="Disordered" evidence="1">
    <location>
        <begin position="30"/>
        <end position="57"/>
    </location>
</feature>
<dbReference type="EMBL" id="SULG01000143">
    <property type="protein sequence ID" value="TLD40025.1"/>
    <property type="molecule type" value="Genomic_DNA"/>
</dbReference>
<accession>A0A533Q678</accession>
<sequence>MAKPQAAAQANLQVASSIQIEDADLVDTWGRPKIADSGNGKETAISSGVAGAACRGR</sequence>
<dbReference type="AlphaFoldDB" id="A0A533Q678"/>